<sequence>MNTKNKINIPADGLAGLKENFSSDAISGFIVFLLALPLSLGIAKASDFPPIMGLITAIIGGILVSILSGSKLTIKGPAAGLIVIVAGSVAEFGKGDATLGWKLALGAMAVAGILQILFGLLKLGKLADFFPLSAIHGMLAAIGIIIITKQIPVLLNDDPTLAKGKKPLELLMNIPNFIINLDPKATLIGVISLTIMMGWPFIKNTFIKKIPAPLVVLLFAIPAELFMDFKHTEPPFTLVKIGNLVENLNINVDFSGISQTGLFIKYVIMFALVGTLESLLTVKAIDLLDPFKRKSNNNKDLIAVGVGNVLAAFLGGLPMIAEVARSSSNVNNGAKTRWANFFHGLFILLFLLVAAPILEMIPNAALAAMLITVGIKLAHPKEFIHTFEIGKEQLAIFLVTIFFTLFEDLLVGIGAGMLLNIIIHLYHGTPLSSFFKAPTEVLFEGNEYQINISKAAIFTNFLGIKRKLEEIPYGFNVTINLKETKMVDNSVLENLEHFKHDYEANGGKVNVVGLESHQAFSNHPNSSRKKLQYVK</sequence>
<evidence type="ECO:0000256" key="5">
    <source>
        <dbReference type="SAM" id="Phobius"/>
    </source>
</evidence>
<keyword evidence="3 5" id="KW-1133">Transmembrane helix</keyword>
<gene>
    <name evidence="7" type="ORF">UN65_12015</name>
</gene>
<feature type="transmembrane region" description="Helical" evidence="5">
    <location>
        <begin position="48"/>
        <end position="67"/>
    </location>
</feature>
<keyword evidence="4 5" id="KW-0472">Membrane</keyword>
<feature type="transmembrane region" description="Helical" evidence="5">
    <location>
        <begin position="99"/>
        <end position="121"/>
    </location>
</feature>
<name>A0AAI8GBT2_9FLAO</name>
<dbReference type="GO" id="GO:0016020">
    <property type="term" value="C:membrane"/>
    <property type="evidence" value="ECO:0007669"/>
    <property type="project" value="UniProtKB-SubCell"/>
</dbReference>
<dbReference type="InterPro" id="IPR011547">
    <property type="entry name" value="SLC26A/SulP_dom"/>
</dbReference>
<proteinExistence type="predicted"/>
<dbReference type="GO" id="GO:0055085">
    <property type="term" value="P:transmembrane transport"/>
    <property type="evidence" value="ECO:0007669"/>
    <property type="project" value="InterPro"/>
</dbReference>
<evidence type="ECO:0000313" key="7">
    <source>
        <dbReference type="EMBL" id="AMO20959.1"/>
    </source>
</evidence>
<dbReference type="EMBL" id="CP010992">
    <property type="protein sequence ID" value="AMO20959.1"/>
    <property type="molecule type" value="Genomic_DNA"/>
</dbReference>
<accession>A0AAI8GBT2</accession>
<organism evidence="7 8">
    <name type="scientific">Flavobacterium columnare</name>
    <dbReference type="NCBI Taxonomy" id="996"/>
    <lineage>
        <taxon>Bacteria</taxon>
        <taxon>Pseudomonadati</taxon>
        <taxon>Bacteroidota</taxon>
        <taxon>Flavobacteriia</taxon>
        <taxon>Flavobacteriales</taxon>
        <taxon>Flavobacteriaceae</taxon>
        <taxon>Flavobacterium</taxon>
    </lineage>
</organism>
<evidence type="ECO:0000256" key="2">
    <source>
        <dbReference type="ARBA" id="ARBA00022692"/>
    </source>
</evidence>
<feature type="transmembrane region" description="Helical" evidence="5">
    <location>
        <begin position="341"/>
        <end position="373"/>
    </location>
</feature>
<evidence type="ECO:0000256" key="1">
    <source>
        <dbReference type="ARBA" id="ARBA00004141"/>
    </source>
</evidence>
<dbReference type="AlphaFoldDB" id="A0AAI8GBT2"/>
<feature type="transmembrane region" description="Helical" evidence="5">
    <location>
        <begin position="209"/>
        <end position="227"/>
    </location>
</feature>
<protein>
    <submittedName>
        <fullName evidence="7">SulP family inorganic anion transporter</fullName>
    </submittedName>
</protein>
<feature type="transmembrane region" description="Helical" evidence="5">
    <location>
        <begin position="74"/>
        <end position="93"/>
    </location>
</feature>
<dbReference type="InterPro" id="IPR001902">
    <property type="entry name" value="SLC26A/SulP_fam"/>
</dbReference>
<reference evidence="7 8" key="2">
    <citation type="submission" date="2019-05" db="EMBL/GenBank/DDBJ databases">
        <authorList>
            <person name="Ravantti J.J."/>
        </authorList>
    </citation>
    <scope>NUCLEOTIDE SEQUENCE [LARGE SCALE GENOMIC DNA]</scope>
    <source>
        <strain evidence="7 8">B185</strain>
    </source>
</reference>
<dbReference type="PANTHER" id="PTHR11814">
    <property type="entry name" value="SULFATE TRANSPORTER"/>
    <property type="match status" value="1"/>
</dbReference>
<feature type="transmembrane region" description="Helical" evidence="5">
    <location>
        <begin position="21"/>
        <end position="42"/>
    </location>
</feature>
<comment type="subcellular location">
    <subcellularLocation>
        <location evidence="1">Membrane</location>
        <topology evidence="1">Multi-pass membrane protein</topology>
    </subcellularLocation>
</comment>
<evidence type="ECO:0000256" key="4">
    <source>
        <dbReference type="ARBA" id="ARBA00023136"/>
    </source>
</evidence>
<feature type="domain" description="SLC26A/SulP transporter" evidence="6">
    <location>
        <begin position="21"/>
        <end position="400"/>
    </location>
</feature>
<evidence type="ECO:0000313" key="8">
    <source>
        <dbReference type="Proteomes" id="UP000304840"/>
    </source>
</evidence>
<evidence type="ECO:0000259" key="6">
    <source>
        <dbReference type="Pfam" id="PF00916"/>
    </source>
</evidence>
<feature type="transmembrane region" description="Helical" evidence="5">
    <location>
        <begin position="301"/>
        <end position="321"/>
    </location>
</feature>
<keyword evidence="2 5" id="KW-0812">Transmembrane</keyword>
<evidence type="ECO:0000256" key="3">
    <source>
        <dbReference type="ARBA" id="ARBA00022989"/>
    </source>
</evidence>
<feature type="transmembrane region" description="Helical" evidence="5">
    <location>
        <begin position="394"/>
        <end position="426"/>
    </location>
</feature>
<dbReference type="Pfam" id="PF00916">
    <property type="entry name" value="Sulfate_transp"/>
    <property type="match status" value="1"/>
</dbReference>
<dbReference type="Proteomes" id="UP000304840">
    <property type="component" value="Chromosome"/>
</dbReference>
<feature type="transmembrane region" description="Helical" evidence="5">
    <location>
        <begin position="128"/>
        <end position="147"/>
    </location>
</feature>
<feature type="transmembrane region" description="Helical" evidence="5">
    <location>
        <begin position="263"/>
        <end position="280"/>
    </location>
</feature>
<feature type="transmembrane region" description="Helical" evidence="5">
    <location>
        <begin position="185"/>
        <end position="202"/>
    </location>
</feature>
<dbReference type="RefSeq" id="WP_077225606.1">
    <property type="nucleotide sequence ID" value="NZ_CP010992.1"/>
</dbReference>
<reference evidence="8" key="1">
    <citation type="submission" date="2016-03" db="EMBL/GenBank/DDBJ databases">
        <title>Flavobacterium columnare strain B185, complete genome.</title>
        <authorList>
            <person name="Sundberg L.-R."/>
            <person name="Papponen P."/>
            <person name="Laanto E."/>
        </authorList>
    </citation>
    <scope>NUCLEOTIDE SEQUENCE [LARGE SCALE GENOMIC DNA]</scope>
    <source>
        <strain evidence="8">B185</strain>
    </source>
</reference>